<name>A0A644XEN8_9ZZZZ</name>
<proteinExistence type="predicted"/>
<accession>A0A644XEN8</accession>
<gene>
    <name evidence="2" type="ORF">SDC9_58997</name>
</gene>
<keyword evidence="1" id="KW-1133">Transmembrane helix</keyword>
<organism evidence="2">
    <name type="scientific">bioreactor metagenome</name>
    <dbReference type="NCBI Taxonomy" id="1076179"/>
    <lineage>
        <taxon>unclassified sequences</taxon>
        <taxon>metagenomes</taxon>
        <taxon>ecological metagenomes</taxon>
    </lineage>
</organism>
<keyword evidence="1" id="KW-0472">Membrane</keyword>
<feature type="transmembrane region" description="Helical" evidence="1">
    <location>
        <begin position="6"/>
        <end position="24"/>
    </location>
</feature>
<keyword evidence="1" id="KW-0812">Transmembrane</keyword>
<feature type="transmembrane region" description="Helical" evidence="1">
    <location>
        <begin position="61"/>
        <end position="81"/>
    </location>
</feature>
<dbReference type="AlphaFoldDB" id="A0A644XEN8"/>
<comment type="caution">
    <text evidence="2">The sequence shown here is derived from an EMBL/GenBank/DDBJ whole genome shotgun (WGS) entry which is preliminary data.</text>
</comment>
<reference evidence="2" key="1">
    <citation type="submission" date="2019-08" db="EMBL/GenBank/DDBJ databases">
        <authorList>
            <person name="Kucharzyk K."/>
            <person name="Murdoch R.W."/>
            <person name="Higgins S."/>
            <person name="Loffler F."/>
        </authorList>
    </citation>
    <scope>NUCLEOTIDE SEQUENCE</scope>
</reference>
<feature type="transmembrane region" description="Helical" evidence="1">
    <location>
        <begin position="31"/>
        <end position="49"/>
    </location>
</feature>
<protein>
    <submittedName>
        <fullName evidence="2">Uncharacterized protein</fullName>
    </submittedName>
</protein>
<evidence type="ECO:0000256" key="1">
    <source>
        <dbReference type="SAM" id="Phobius"/>
    </source>
</evidence>
<dbReference type="EMBL" id="VSSQ01002002">
    <property type="protein sequence ID" value="MPM12643.1"/>
    <property type="molecule type" value="Genomic_DNA"/>
</dbReference>
<sequence>MTLASIFYGLLIAIIPACLVLFVFGGNLKKLIVIILFSWVGFWLGHLLASWRGWNFITMGPIKLGTALIFSIGFSILGSWLNNIQPMTTKK</sequence>
<evidence type="ECO:0000313" key="2">
    <source>
        <dbReference type="EMBL" id="MPM12643.1"/>
    </source>
</evidence>